<protein>
    <submittedName>
        <fullName evidence="2">GNAT family N-acetyltransferase</fullName>
    </submittedName>
</protein>
<dbReference type="Gene3D" id="3.40.630.30">
    <property type="match status" value="1"/>
</dbReference>
<dbReference type="AlphaFoldDB" id="A0A9D5U9L6"/>
<name>A0A9D5U9L6_9CELL</name>
<dbReference type="InterPro" id="IPR025289">
    <property type="entry name" value="DUF4081"/>
</dbReference>
<evidence type="ECO:0000313" key="3">
    <source>
        <dbReference type="Proteomes" id="UP000822993"/>
    </source>
</evidence>
<gene>
    <name evidence="2" type="ORF">H9623_00865</name>
</gene>
<dbReference type="GO" id="GO:0016747">
    <property type="term" value="F:acyltransferase activity, transferring groups other than amino-acyl groups"/>
    <property type="evidence" value="ECO:0007669"/>
    <property type="project" value="InterPro"/>
</dbReference>
<comment type="caution">
    <text evidence="2">The sequence shown here is derived from an EMBL/GenBank/DDBJ whole genome shotgun (WGS) entry which is preliminary data.</text>
</comment>
<feature type="domain" description="N-acetyltransferase" evidence="1">
    <location>
        <begin position="152"/>
        <end position="312"/>
    </location>
</feature>
<reference evidence="2 3" key="1">
    <citation type="submission" date="2020-08" db="EMBL/GenBank/DDBJ databases">
        <title>A Genomic Blueprint of the Chicken Gut Microbiome.</title>
        <authorList>
            <person name="Gilroy R."/>
            <person name="Ravi A."/>
            <person name="Getino M."/>
            <person name="Pursley I."/>
            <person name="Horton D.L."/>
            <person name="Alikhan N.-F."/>
            <person name="Baker D."/>
            <person name="Gharbi K."/>
            <person name="Hall N."/>
            <person name="Watson M."/>
            <person name="Adriaenssens E.M."/>
            <person name="Foster-Nyarko E."/>
            <person name="Jarju S."/>
            <person name="Secka A."/>
            <person name="Antonio M."/>
            <person name="Oren A."/>
            <person name="Chaudhuri R."/>
            <person name="La Ragione R.M."/>
            <person name="Hildebrand F."/>
            <person name="Pallen M.J."/>
        </authorList>
    </citation>
    <scope>NUCLEOTIDE SEQUENCE [LARGE SCALE GENOMIC DNA]</scope>
    <source>
        <strain evidence="2 3">Sa1BUA8</strain>
    </source>
</reference>
<organism evidence="2 3">
    <name type="scientific">Oerskovia douganii</name>
    <dbReference type="NCBI Taxonomy" id="2762210"/>
    <lineage>
        <taxon>Bacteria</taxon>
        <taxon>Bacillati</taxon>
        <taxon>Actinomycetota</taxon>
        <taxon>Actinomycetes</taxon>
        <taxon>Micrococcales</taxon>
        <taxon>Cellulomonadaceae</taxon>
        <taxon>Oerskovia</taxon>
    </lineage>
</organism>
<evidence type="ECO:0000259" key="1">
    <source>
        <dbReference type="PROSITE" id="PS51186"/>
    </source>
</evidence>
<dbReference type="Pfam" id="PF13312">
    <property type="entry name" value="DUF4081"/>
    <property type="match status" value="1"/>
</dbReference>
<dbReference type="PIRSF" id="PIRSF021603">
    <property type="entry name" value="UCP21603_acetyltransf"/>
    <property type="match status" value="1"/>
</dbReference>
<dbReference type="Pfam" id="PF00583">
    <property type="entry name" value="Acetyltransf_1"/>
    <property type="match status" value="1"/>
</dbReference>
<evidence type="ECO:0000313" key="2">
    <source>
        <dbReference type="EMBL" id="MBE7698856.1"/>
    </source>
</evidence>
<dbReference type="Proteomes" id="UP000822993">
    <property type="component" value="Unassembled WGS sequence"/>
</dbReference>
<dbReference type="SUPFAM" id="SSF55729">
    <property type="entry name" value="Acyl-CoA N-acyltransferases (Nat)"/>
    <property type="match status" value="1"/>
</dbReference>
<dbReference type="InterPro" id="IPR016181">
    <property type="entry name" value="Acyl_CoA_acyltransferase"/>
</dbReference>
<dbReference type="PROSITE" id="PS51186">
    <property type="entry name" value="GNAT"/>
    <property type="match status" value="1"/>
</dbReference>
<accession>A0A9D5U9L6</accession>
<dbReference type="InterPro" id="IPR016794">
    <property type="entry name" value="UCP21603_acetyltransf"/>
</dbReference>
<dbReference type="EMBL" id="JACSPN010000001">
    <property type="protein sequence ID" value="MBE7698856.1"/>
    <property type="molecule type" value="Genomic_DNA"/>
</dbReference>
<dbReference type="RefSeq" id="WP_193718198.1">
    <property type="nucleotide sequence ID" value="NZ_JACSPN010000001.1"/>
</dbReference>
<sequence>MARWHPPGPWSRPEAARVLTDADVPAALAVCAVDPVASALAASRIVEATRLSQSGGQVWGFPAQGPLVAICWAGANLVPVVPAQGAEREEALDAFAALARRFGRRASSIVGDRAAALGLWERLAEHWPAARDVRDDQPSLMIDRAPSVEADPLVRRSVPAELPLVLPACVRMFVEEVGYSPVAAGGNAYRERVRGLITSGRSFVRLAGGAPAQTPGPGDPLAGVAPSERVVAFKAELGAVTPAVAQVQGVWVDPRLRGRRLSESGMAAVVELTRREVAPVVSLYVNAYNERALATYRRVGFEQVGTFATVLF</sequence>
<proteinExistence type="predicted"/>
<dbReference type="InterPro" id="IPR000182">
    <property type="entry name" value="GNAT_dom"/>
</dbReference>
<keyword evidence="3" id="KW-1185">Reference proteome</keyword>